<dbReference type="STRING" id="1893.SAMN02787144_101495"/>
<reference evidence="2 3" key="1">
    <citation type="submission" date="2016-11" db="EMBL/GenBank/DDBJ databases">
        <authorList>
            <person name="Jaros S."/>
            <person name="Januszkiewicz K."/>
            <person name="Wedrychowicz H."/>
        </authorList>
    </citation>
    <scope>NUCLEOTIDE SEQUENCE [LARGE SCALE GENOMIC DNA]</scope>
    <source>
        <strain evidence="2 3">OK807</strain>
    </source>
</reference>
<evidence type="ECO:0000313" key="2">
    <source>
        <dbReference type="EMBL" id="SFY23029.1"/>
    </source>
</evidence>
<dbReference type="RefSeq" id="WP_072487116.1">
    <property type="nucleotide sequence ID" value="NZ_CP108276.1"/>
</dbReference>
<proteinExistence type="predicted"/>
<dbReference type="EMBL" id="FPJO01000014">
    <property type="protein sequence ID" value="SFY23029.1"/>
    <property type="molecule type" value="Genomic_DNA"/>
</dbReference>
<feature type="region of interest" description="Disordered" evidence="1">
    <location>
        <begin position="1"/>
        <end position="75"/>
    </location>
</feature>
<dbReference type="Proteomes" id="UP000181909">
    <property type="component" value="Unassembled WGS sequence"/>
</dbReference>
<name>A0A1K2DKH4_STRAR</name>
<dbReference type="AlphaFoldDB" id="A0A1K2DKH4"/>
<evidence type="ECO:0000256" key="1">
    <source>
        <dbReference type="SAM" id="MobiDB-lite"/>
    </source>
</evidence>
<evidence type="ECO:0000313" key="3">
    <source>
        <dbReference type="Proteomes" id="UP000181909"/>
    </source>
</evidence>
<dbReference type="OrthoDB" id="4051290at2"/>
<accession>A0A1K2DKH4</accession>
<organism evidence="2 3">
    <name type="scientific">Streptomyces atratus</name>
    <dbReference type="NCBI Taxonomy" id="1893"/>
    <lineage>
        <taxon>Bacteria</taxon>
        <taxon>Bacillati</taxon>
        <taxon>Actinomycetota</taxon>
        <taxon>Actinomycetes</taxon>
        <taxon>Kitasatosporales</taxon>
        <taxon>Streptomycetaceae</taxon>
        <taxon>Streptomyces</taxon>
    </lineage>
</organism>
<feature type="compositionally biased region" description="Basic and acidic residues" evidence="1">
    <location>
        <begin position="13"/>
        <end position="24"/>
    </location>
</feature>
<gene>
    <name evidence="2" type="ORF">SAMN02787144_101495</name>
</gene>
<sequence>MSDPYYDPNENPRGPDEPPRRRPELNPVPDLRPQDPEDPENEAAASWSPGPASAGLDGNLQPGMIPRPPNSVPGASTDRLRIGLWGAPLSGKTTYLSAVPIAAMQQSRHGQAGWAVSGMNPESTEFLISGVTRLESDRVFPEASVGQQQLAWSFQGEEAPSRVLRRRREAGFVLEVQDVAGEAFSNDVEHILRPRVLDQLARSQGLVYLFDPLLGSRPATRSLDFFYSMLTELNTRVRDAGKLHRNRLPHHVSVCVTKFDHPEVFRPAVEAGWVTQDSEGARLPRVPAEQAARYFQWMCDEFQGSSARLVRDGLGAFFRPERISYYVSSAIGFRLNPQHVFDYRNYHNVEIVDGVSRICTSPVPINVLEPLTDLERRIRSAARRRRPW</sequence>
<protein>
    <submittedName>
        <fullName evidence="2">Uncharacterized protein</fullName>
    </submittedName>
</protein>
<feature type="compositionally biased region" description="Low complexity" evidence="1">
    <location>
        <begin position="43"/>
        <end position="55"/>
    </location>
</feature>